<feature type="region of interest" description="Disordered" evidence="1">
    <location>
        <begin position="70"/>
        <end position="104"/>
    </location>
</feature>
<reference evidence="2" key="1">
    <citation type="submission" date="2019-12" db="EMBL/GenBank/DDBJ databases">
        <title>An insight into the sialome of adult female Ixodes ricinus ticks feeding for 6 days.</title>
        <authorList>
            <person name="Perner J."/>
            <person name="Ribeiro J.M.C."/>
        </authorList>
    </citation>
    <scope>NUCLEOTIDE SEQUENCE</scope>
    <source>
        <strain evidence="2">Semi-engorged</strain>
        <tissue evidence="2">Salivary glands</tissue>
    </source>
</reference>
<dbReference type="AlphaFoldDB" id="A0A6B0UIK7"/>
<evidence type="ECO:0000256" key="1">
    <source>
        <dbReference type="SAM" id="MobiDB-lite"/>
    </source>
</evidence>
<sequence length="104" mass="11607">MLIFITFTSVTSIHFFSIFIRSLSTVFATIVHVPTKNGTRGFVKPRRRDVWSPCFRAVCTLAPNTLLEKSGRSPRIHQKGQQRKNARDSGTATIFASTTPSTAH</sequence>
<feature type="compositionally biased region" description="Polar residues" evidence="1">
    <location>
        <begin position="88"/>
        <end position="104"/>
    </location>
</feature>
<proteinExistence type="predicted"/>
<protein>
    <submittedName>
        <fullName evidence="2">Putative secreted protein</fullName>
    </submittedName>
</protein>
<organism evidence="2">
    <name type="scientific">Ixodes ricinus</name>
    <name type="common">Common tick</name>
    <name type="synonym">Acarus ricinus</name>
    <dbReference type="NCBI Taxonomy" id="34613"/>
    <lineage>
        <taxon>Eukaryota</taxon>
        <taxon>Metazoa</taxon>
        <taxon>Ecdysozoa</taxon>
        <taxon>Arthropoda</taxon>
        <taxon>Chelicerata</taxon>
        <taxon>Arachnida</taxon>
        <taxon>Acari</taxon>
        <taxon>Parasitiformes</taxon>
        <taxon>Ixodida</taxon>
        <taxon>Ixodoidea</taxon>
        <taxon>Ixodidae</taxon>
        <taxon>Ixodinae</taxon>
        <taxon>Ixodes</taxon>
    </lineage>
</organism>
<accession>A0A6B0UIK7</accession>
<evidence type="ECO:0000313" key="2">
    <source>
        <dbReference type="EMBL" id="MXU88933.1"/>
    </source>
</evidence>
<name>A0A6B0UIK7_IXORI</name>
<feature type="compositionally biased region" description="Basic residues" evidence="1">
    <location>
        <begin position="72"/>
        <end position="84"/>
    </location>
</feature>
<dbReference type="EMBL" id="GIFC01006850">
    <property type="protein sequence ID" value="MXU88933.1"/>
    <property type="molecule type" value="Transcribed_RNA"/>
</dbReference>